<dbReference type="InterPro" id="IPR035919">
    <property type="entry name" value="EAL_sf"/>
</dbReference>
<evidence type="ECO:0000313" key="6">
    <source>
        <dbReference type="EMBL" id="PRY18353.1"/>
    </source>
</evidence>
<protein>
    <submittedName>
        <fullName evidence="6">PAS domain S-box-containing protein/diguanylate cyclase (GGDEF)-like protein</fullName>
    </submittedName>
</protein>
<dbReference type="InterPro" id="IPR000160">
    <property type="entry name" value="GGDEF_dom"/>
</dbReference>
<dbReference type="SMART" id="SM00267">
    <property type="entry name" value="GGDEF"/>
    <property type="match status" value="1"/>
</dbReference>
<dbReference type="InterPro" id="IPR001633">
    <property type="entry name" value="EAL_dom"/>
</dbReference>
<dbReference type="SMART" id="SM00091">
    <property type="entry name" value="PAS"/>
    <property type="match status" value="1"/>
</dbReference>
<evidence type="ECO:0000259" key="2">
    <source>
        <dbReference type="PROSITE" id="PS50112"/>
    </source>
</evidence>
<dbReference type="CDD" id="cd00130">
    <property type="entry name" value="PAS"/>
    <property type="match status" value="1"/>
</dbReference>
<dbReference type="Pfam" id="PF00990">
    <property type="entry name" value="GGDEF"/>
    <property type="match status" value="1"/>
</dbReference>
<dbReference type="InterPro" id="IPR013656">
    <property type="entry name" value="PAS_4"/>
</dbReference>
<proteinExistence type="predicted"/>
<dbReference type="AlphaFoldDB" id="A0A2T0RB17"/>
<dbReference type="PROSITE" id="PS50883">
    <property type="entry name" value="EAL"/>
    <property type="match status" value="1"/>
</dbReference>
<dbReference type="OrthoDB" id="3304401at2"/>
<dbReference type="Pfam" id="PF20973">
    <property type="entry name" value="VUPS"/>
    <property type="match status" value="1"/>
</dbReference>
<dbReference type="PROSITE" id="PS50887">
    <property type="entry name" value="GGDEF"/>
    <property type="match status" value="1"/>
</dbReference>
<dbReference type="InterPro" id="IPR052155">
    <property type="entry name" value="Biofilm_reg_signaling"/>
</dbReference>
<dbReference type="NCBIfam" id="TIGR00254">
    <property type="entry name" value="GGDEF"/>
    <property type="match status" value="1"/>
</dbReference>
<dbReference type="SUPFAM" id="SSF141868">
    <property type="entry name" value="EAL domain-like"/>
    <property type="match status" value="1"/>
</dbReference>
<dbReference type="InterPro" id="IPR035965">
    <property type="entry name" value="PAS-like_dom_sf"/>
</dbReference>
<dbReference type="InterPro" id="IPR000014">
    <property type="entry name" value="PAS"/>
</dbReference>
<comment type="caution">
    <text evidence="6">The sequence shown here is derived from an EMBL/GenBank/DDBJ whole genome shotgun (WGS) entry which is preliminary data.</text>
</comment>
<sequence length="832" mass="89007">MGPWSLFVAQILLYSVFPFAFALFRKPLRLLLSYTYIAVVLVFGGFMGSIYALPLADGLVVSAGSVLYGALVLASLLAVVTARDSHVVRNIIKIVIAVNVIKVGVLSVTAAALRDTAVVNRFGTSPRVFDVSLLVVALGGVLIVTELVLLLMTFEALKTRVRSGLALALACVVFYIAVLCLDGVLFPLLAAPTSPDLSPAISAGLTSKLVISAAFSGPLLLYLLVFRRDLAAYREVPLRLQELFLAPRTDLVEELERQSQVIAQSAERYRQLVESTADAVTSLTVDGVITGWNRAAAELHGYPAEGATGRRITELVPSDRAEEVLGTITAVARDGVVLSLESTAARPDGSTVDVAWTVSPVLDPRGRVVAVSTIGRDVSERRRFQQRLEHQALHDSLTGLPNRALLLERLQRLERTRQEGPSPDHAVAVLFVDLDRFKMVNDASGHHSGDVLLVQVAQRLSQVVRSGDTVARFGSDEYVVLCTDTGTDQALALARDVLAVLSEPFEVVGRRAYVSASVGVVVSAPGLSGDLLRQADLAMHEAKARGRGRVQLFDDSLDAHARGRLALAADLQDALTAGDLALHYQPVVDLRTGAVRGVEALIRWTHRERGAVPPNVFIPLAEDTGLITAVDRWALARGCRDGARLLSAGVLPADAHIAVNLSAHDIADSGVEQTIDAAIRAAGPAMTHRNLMVEVTETVVIRDLAHSERVLNAIRALGSDIAIDDFGTGHSSLTYLRLLPAQHVKIDRSFIRGIAENPEDLAIVTSVVQLAHAIGLKTIAEGAETLEQCTLLTSLGCDAAQGYLWSPALPVDQLCALVADLPGGRFDTTVPQ</sequence>
<dbReference type="InterPro" id="IPR000700">
    <property type="entry name" value="PAS-assoc_C"/>
</dbReference>
<keyword evidence="1" id="KW-0472">Membrane</keyword>
<accession>A0A2T0RB17</accession>
<feature type="transmembrane region" description="Helical" evidence="1">
    <location>
        <begin position="133"/>
        <end position="154"/>
    </location>
</feature>
<dbReference type="RefSeq" id="WP_106206752.1">
    <property type="nucleotide sequence ID" value="NZ_PVZF01000001.1"/>
</dbReference>
<feature type="domain" description="EAL" evidence="4">
    <location>
        <begin position="564"/>
        <end position="822"/>
    </location>
</feature>
<dbReference type="Pfam" id="PF00563">
    <property type="entry name" value="EAL"/>
    <property type="match status" value="1"/>
</dbReference>
<gene>
    <name evidence="6" type="ORF">CLV37_101598</name>
</gene>
<evidence type="ECO:0000259" key="5">
    <source>
        <dbReference type="PROSITE" id="PS50887"/>
    </source>
</evidence>
<dbReference type="CDD" id="cd01948">
    <property type="entry name" value="EAL"/>
    <property type="match status" value="1"/>
</dbReference>
<reference evidence="6 7" key="1">
    <citation type="submission" date="2018-03" db="EMBL/GenBank/DDBJ databases">
        <title>Genomic Encyclopedia of Archaeal and Bacterial Type Strains, Phase II (KMG-II): from individual species to whole genera.</title>
        <authorList>
            <person name="Goeker M."/>
        </authorList>
    </citation>
    <scope>NUCLEOTIDE SEQUENCE [LARGE SCALE GENOMIC DNA]</scope>
    <source>
        <strain evidence="6 7">DSM 19711</strain>
    </source>
</reference>
<evidence type="ECO:0000259" key="3">
    <source>
        <dbReference type="PROSITE" id="PS50113"/>
    </source>
</evidence>
<feature type="transmembrane region" description="Helical" evidence="1">
    <location>
        <begin position="31"/>
        <end position="53"/>
    </location>
</feature>
<dbReference type="Pfam" id="PF08448">
    <property type="entry name" value="PAS_4"/>
    <property type="match status" value="1"/>
</dbReference>
<keyword evidence="1" id="KW-0812">Transmembrane</keyword>
<dbReference type="PANTHER" id="PTHR44757:SF2">
    <property type="entry name" value="BIOFILM ARCHITECTURE MAINTENANCE PROTEIN MBAA"/>
    <property type="match status" value="1"/>
</dbReference>
<feature type="transmembrane region" description="Helical" evidence="1">
    <location>
        <begin position="6"/>
        <end position="24"/>
    </location>
</feature>
<dbReference type="CDD" id="cd01949">
    <property type="entry name" value="GGDEF"/>
    <property type="match status" value="1"/>
</dbReference>
<feature type="domain" description="GGDEF" evidence="5">
    <location>
        <begin position="425"/>
        <end position="555"/>
    </location>
</feature>
<feature type="transmembrane region" description="Helical" evidence="1">
    <location>
        <begin position="59"/>
        <end position="82"/>
    </location>
</feature>
<organism evidence="6 7">
    <name type="scientific">Kineococcus rhizosphaerae</name>
    <dbReference type="NCBI Taxonomy" id="559628"/>
    <lineage>
        <taxon>Bacteria</taxon>
        <taxon>Bacillati</taxon>
        <taxon>Actinomycetota</taxon>
        <taxon>Actinomycetes</taxon>
        <taxon>Kineosporiales</taxon>
        <taxon>Kineosporiaceae</taxon>
        <taxon>Kineococcus</taxon>
    </lineage>
</organism>
<keyword evidence="1" id="KW-1133">Transmembrane helix</keyword>
<dbReference type="SUPFAM" id="SSF55073">
    <property type="entry name" value="Nucleotide cyclase"/>
    <property type="match status" value="1"/>
</dbReference>
<dbReference type="PROSITE" id="PS50113">
    <property type="entry name" value="PAC"/>
    <property type="match status" value="1"/>
</dbReference>
<feature type="transmembrane region" description="Helical" evidence="1">
    <location>
        <begin position="94"/>
        <end position="113"/>
    </location>
</feature>
<dbReference type="InterPro" id="IPR043128">
    <property type="entry name" value="Rev_trsase/Diguanyl_cyclase"/>
</dbReference>
<evidence type="ECO:0000313" key="7">
    <source>
        <dbReference type="Proteomes" id="UP000238083"/>
    </source>
</evidence>
<feature type="transmembrane region" description="Helical" evidence="1">
    <location>
        <begin position="166"/>
        <end position="189"/>
    </location>
</feature>
<feature type="domain" description="PAC" evidence="3">
    <location>
        <begin position="338"/>
        <end position="390"/>
    </location>
</feature>
<dbReference type="SMART" id="SM00052">
    <property type="entry name" value="EAL"/>
    <property type="match status" value="1"/>
</dbReference>
<dbReference type="InterPro" id="IPR029787">
    <property type="entry name" value="Nucleotide_cyclase"/>
</dbReference>
<dbReference type="Gene3D" id="3.20.20.450">
    <property type="entry name" value="EAL domain"/>
    <property type="match status" value="1"/>
</dbReference>
<dbReference type="PROSITE" id="PS50112">
    <property type="entry name" value="PAS"/>
    <property type="match status" value="1"/>
</dbReference>
<keyword evidence="7" id="KW-1185">Reference proteome</keyword>
<name>A0A2T0RB17_9ACTN</name>
<dbReference type="NCBIfam" id="TIGR00229">
    <property type="entry name" value="sensory_box"/>
    <property type="match status" value="1"/>
</dbReference>
<dbReference type="InterPro" id="IPR048533">
    <property type="entry name" value="VUPS"/>
</dbReference>
<dbReference type="Proteomes" id="UP000238083">
    <property type="component" value="Unassembled WGS sequence"/>
</dbReference>
<evidence type="ECO:0000256" key="1">
    <source>
        <dbReference type="SAM" id="Phobius"/>
    </source>
</evidence>
<dbReference type="PANTHER" id="PTHR44757">
    <property type="entry name" value="DIGUANYLATE CYCLASE DGCP"/>
    <property type="match status" value="1"/>
</dbReference>
<dbReference type="Gene3D" id="3.30.450.20">
    <property type="entry name" value="PAS domain"/>
    <property type="match status" value="1"/>
</dbReference>
<dbReference type="EMBL" id="PVZF01000001">
    <property type="protein sequence ID" value="PRY18353.1"/>
    <property type="molecule type" value="Genomic_DNA"/>
</dbReference>
<dbReference type="Gene3D" id="3.30.70.270">
    <property type="match status" value="1"/>
</dbReference>
<dbReference type="SUPFAM" id="SSF55785">
    <property type="entry name" value="PYP-like sensor domain (PAS domain)"/>
    <property type="match status" value="1"/>
</dbReference>
<feature type="domain" description="PAS" evidence="2">
    <location>
        <begin position="265"/>
        <end position="335"/>
    </location>
</feature>
<evidence type="ECO:0000259" key="4">
    <source>
        <dbReference type="PROSITE" id="PS50883"/>
    </source>
</evidence>